<evidence type="ECO:0000313" key="2">
    <source>
        <dbReference type="Proteomes" id="UP000013034"/>
    </source>
</evidence>
<dbReference type="InterPro" id="IPR021295">
    <property type="entry name" value="DUF2867"/>
</dbReference>
<sequence>MEHQNDLHPLVAPLASLNYLHEAHQYIDKNLTVMQVYNLMTGHPPFWLRIAFKIRDFLSLKFGGVQPIKGFSSVKPENVSINEKLDFFDVVKITDKELYLQSTDKHLSVLVALQLQEHDELKNELTITTSVITYNFFGKIYMLPVSLVHDLIVKNSLKNLNRSC</sequence>
<protein>
    <recommendedName>
        <fullName evidence="3">DUF2867 domain-containing protein</fullName>
    </recommendedName>
</protein>
<keyword evidence="2" id="KW-1185">Reference proteome</keyword>
<dbReference type="Pfam" id="PF11066">
    <property type="entry name" value="DUF2867"/>
    <property type="match status" value="1"/>
</dbReference>
<name>A0ABN0JE68_9GAMM</name>
<dbReference type="RefSeq" id="WP_004653709.1">
    <property type="nucleotide sequence ID" value="NZ_KB849179.1"/>
</dbReference>
<accession>A0ABN0JE68</accession>
<gene>
    <name evidence="1" type="ORF">F993_01570</name>
</gene>
<comment type="caution">
    <text evidence="1">The sequence shown here is derived from an EMBL/GenBank/DDBJ whole genome shotgun (WGS) entry which is preliminary data.</text>
</comment>
<dbReference type="Proteomes" id="UP000013034">
    <property type="component" value="Unassembled WGS sequence"/>
</dbReference>
<reference evidence="1 2" key="1">
    <citation type="submission" date="2013-02" db="EMBL/GenBank/DDBJ databases">
        <title>The Genome Sequence of Acinetobacter sp. NIPH 809.</title>
        <authorList>
            <consortium name="The Broad Institute Genome Sequencing Platform"/>
            <consortium name="The Broad Institute Genome Sequencing Center for Infectious Disease"/>
            <person name="Cerqueira G."/>
            <person name="Feldgarden M."/>
            <person name="Courvalin P."/>
            <person name="Perichon B."/>
            <person name="Grillot-Courvalin C."/>
            <person name="Clermont D."/>
            <person name="Rocha E."/>
            <person name="Yoon E.-J."/>
            <person name="Nemec A."/>
            <person name="Walker B."/>
            <person name="Young S.K."/>
            <person name="Zeng Q."/>
            <person name="Gargeya S."/>
            <person name="Fitzgerald M."/>
            <person name="Haas B."/>
            <person name="Abouelleil A."/>
            <person name="Alvarado L."/>
            <person name="Arachchi H.M."/>
            <person name="Berlin A.M."/>
            <person name="Chapman S.B."/>
            <person name="Dewar J."/>
            <person name="Goldberg J."/>
            <person name="Griggs A."/>
            <person name="Gujja S."/>
            <person name="Hansen M."/>
            <person name="Howarth C."/>
            <person name="Imamovic A."/>
            <person name="Larimer J."/>
            <person name="McCowan C."/>
            <person name="Murphy C."/>
            <person name="Neiman D."/>
            <person name="Pearson M."/>
            <person name="Priest M."/>
            <person name="Roberts A."/>
            <person name="Saif S."/>
            <person name="Shea T."/>
            <person name="Sisk P."/>
            <person name="Sykes S."/>
            <person name="Wortman J."/>
            <person name="Nusbaum C."/>
            <person name="Birren B."/>
        </authorList>
    </citation>
    <scope>NUCLEOTIDE SEQUENCE [LARGE SCALE GENOMIC DNA]</scope>
    <source>
        <strain evidence="1 2">NIPH 809</strain>
    </source>
</reference>
<organism evidence="1 2">
    <name type="scientific">Acinetobacter proteolyticus</name>
    <dbReference type="NCBI Taxonomy" id="1776741"/>
    <lineage>
        <taxon>Bacteria</taxon>
        <taxon>Pseudomonadati</taxon>
        <taxon>Pseudomonadota</taxon>
        <taxon>Gammaproteobacteria</taxon>
        <taxon>Moraxellales</taxon>
        <taxon>Moraxellaceae</taxon>
        <taxon>Acinetobacter</taxon>
    </lineage>
</organism>
<evidence type="ECO:0000313" key="1">
    <source>
        <dbReference type="EMBL" id="ENU23417.1"/>
    </source>
</evidence>
<proteinExistence type="predicted"/>
<evidence type="ECO:0008006" key="3">
    <source>
        <dbReference type="Google" id="ProtNLM"/>
    </source>
</evidence>
<dbReference type="EMBL" id="APOI01000015">
    <property type="protein sequence ID" value="ENU23417.1"/>
    <property type="molecule type" value="Genomic_DNA"/>
</dbReference>